<dbReference type="KEGG" id="mut:GVT53_17490"/>
<dbReference type="Pfam" id="PF07388">
    <property type="entry name" value="A-2_8-polyST"/>
    <property type="match status" value="1"/>
</dbReference>
<sequence>MESSMAKRFEAIAKIHEISVFHTELDNFLSQNKIVNLIRRLKSKQRLLEAVKELEAFVSNKKVEQVFFSTAEGYASHNVIKHMQSRRPDIEYIALQHGLFPLNYSQTREAFRSSLNGLCKKIFGVFPFGAGFGGLVLDKYYVYTEREKKYLIGTRGWKSSQVYVKLNFIKADIFLEYKKRDLKQDKANAIFLLQCLSRSGLCSPLQEAFYNKKIIETLSKKYNKLFVKEHPGCPNLLSQLQLPANVIVLDNIFDGFARCKTAYSFFSTALLDAKIFNLRTVGVKIDKLKIDSQIYTTFDSTLKFEDNFTA</sequence>
<evidence type="ECO:0000313" key="1">
    <source>
        <dbReference type="EMBL" id="QII46399.1"/>
    </source>
</evidence>
<dbReference type="EMBL" id="CP049616">
    <property type="protein sequence ID" value="QII46399.1"/>
    <property type="molecule type" value="Genomic_DNA"/>
</dbReference>
<keyword evidence="2" id="KW-1185">Reference proteome</keyword>
<gene>
    <name evidence="1" type="ORF">GVT53_17490</name>
</gene>
<name>A0A6G7J6Y8_9FLAO</name>
<protein>
    <submittedName>
        <fullName evidence="1">Uncharacterized protein</fullName>
    </submittedName>
</protein>
<evidence type="ECO:0000313" key="2">
    <source>
        <dbReference type="Proteomes" id="UP000502928"/>
    </source>
</evidence>
<dbReference type="Proteomes" id="UP000502928">
    <property type="component" value="Chromosome"/>
</dbReference>
<dbReference type="RefSeq" id="WP_166249774.1">
    <property type="nucleotide sequence ID" value="NZ_CP049616.1"/>
</dbReference>
<dbReference type="InterPro" id="IPR010866">
    <property type="entry name" value="A-2_8-polyST"/>
</dbReference>
<accession>A0A6G7J6Y8</accession>
<reference evidence="1 2" key="1">
    <citation type="submission" date="2020-02" db="EMBL/GenBank/DDBJ databases">
        <title>Complete genome of Muricauda sp. 501str8.</title>
        <authorList>
            <person name="Dong B."/>
            <person name="Zhu S."/>
            <person name="Yang J."/>
            <person name="Chen J."/>
        </authorList>
    </citation>
    <scope>NUCLEOTIDE SEQUENCE [LARGE SCALE GENOMIC DNA]</scope>
    <source>
        <strain evidence="1 2">501str8</strain>
    </source>
</reference>
<organism evidence="1 2">
    <name type="scientific">Flagellimonas oceani</name>
    <dbReference type="NCBI Taxonomy" id="2698672"/>
    <lineage>
        <taxon>Bacteria</taxon>
        <taxon>Pseudomonadati</taxon>
        <taxon>Bacteroidota</taxon>
        <taxon>Flavobacteriia</taxon>
        <taxon>Flavobacteriales</taxon>
        <taxon>Flavobacteriaceae</taxon>
        <taxon>Flagellimonas</taxon>
    </lineage>
</organism>
<dbReference type="AlphaFoldDB" id="A0A6G7J6Y8"/>
<proteinExistence type="predicted"/>